<evidence type="ECO:0000256" key="3">
    <source>
        <dbReference type="ARBA" id="ARBA00023015"/>
    </source>
</evidence>
<dbReference type="Gene3D" id="1.10.8.60">
    <property type="match status" value="1"/>
</dbReference>
<accession>A0A0K1PUZ7</accession>
<dbReference type="GO" id="GO:0043565">
    <property type="term" value="F:sequence-specific DNA binding"/>
    <property type="evidence" value="ECO:0007669"/>
    <property type="project" value="InterPro"/>
</dbReference>
<evidence type="ECO:0000256" key="5">
    <source>
        <dbReference type="PROSITE-ProRule" id="PRU00169"/>
    </source>
</evidence>
<evidence type="ECO:0000259" key="7">
    <source>
        <dbReference type="PROSITE" id="PS50110"/>
    </source>
</evidence>
<gene>
    <name evidence="8" type="ORF">AKJ09_03618</name>
</gene>
<dbReference type="PROSITE" id="PS50045">
    <property type="entry name" value="SIGMA54_INTERACT_4"/>
    <property type="match status" value="1"/>
</dbReference>
<keyword evidence="2" id="KW-0067">ATP-binding</keyword>
<keyword evidence="3" id="KW-0805">Transcription regulation</keyword>
<proteinExistence type="predicted"/>
<dbReference type="PROSITE" id="PS50110">
    <property type="entry name" value="RESPONSE_REGULATORY"/>
    <property type="match status" value="1"/>
</dbReference>
<reference evidence="8 9" key="1">
    <citation type="submission" date="2015-08" db="EMBL/GenBank/DDBJ databases">
        <authorList>
            <person name="Babu N.S."/>
            <person name="Beckwith C.J."/>
            <person name="Beseler K.G."/>
            <person name="Brison A."/>
            <person name="Carone J.V."/>
            <person name="Caskin T.P."/>
            <person name="Diamond M."/>
            <person name="Durham M.E."/>
            <person name="Foxe J.M."/>
            <person name="Go M."/>
            <person name="Henderson B.A."/>
            <person name="Jones I.B."/>
            <person name="McGettigan J.A."/>
            <person name="Micheletti S.J."/>
            <person name="Nasrallah M.E."/>
            <person name="Ortiz D."/>
            <person name="Piller C.R."/>
            <person name="Privatt S.R."/>
            <person name="Schneider S.L."/>
            <person name="Sharp S."/>
            <person name="Smith T.C."/>
            <person name="Stanton J.D."/>
            <person name="Ullery H.E."/>
            <person name="Wilson R.J."/>
            <person name="Serrano M.G."/>
            <person name="Buck G."/>
            <person name="Lee V."/>
            <person name="Wang Y."/>
            <person name="Carvalho R."/>
            <person name="Voegtly L."/>
            <person name="Shi R."/>
            <person name="Duckworth R."/>
            <person name="Johnson A."/>
            <person name="Loviza R."/>
            <person name="Walstead R."/>
            <person name="Shah Z."/>
            <person name="Kiflezghi M."/>
            <person name="Wade K."/>
            <person name="Ball S.L."/>
            <person name="Bradley K.W."/>
            <person name="Asai D.J."/>
            <person name="Bowman C.A."/>
            <person name="Russell D.A."/>
            <person name="Pope W.H."/>
            <person name="Jacobs-Sera D."/>
            <person name="Hendrix R.W."/>
            <person name="Hatfull G.F."/>
        </authorList>
    </citation>
    <scope>NUCLEOTIDE SEQUENCE [LARGE SCALE GENOMIC DNA]</scope>
    <source>
        <strain evidence="8 9">DSM 27648</strain>
    </source>
</reference>
<dbReference type="InterPro" id="IPR027417">
    <property type="entry name" value="P-loop_NTPase"/>
</dbReference>
<keyword evidence="5" id="KW-0597">Phosphoprotein</keyword>
<dbReference type="Gene3D" id="3.40.50.2300">
    <property type="match status" value="1"/>
</dbReference>
<dbReference type="InterPro" id="IPR002078">
    <property type="entry name" value="Sigma_54_int"/>
</dbReference>
<keyword evidence="9" id="KW-1185">Reference proteome</keyword>
<dbReference type="Pfam" id="PF02954">
    <property type="entry name" value="HTH_8"/>
    <property type="match status" value="1"/>
</dbReference>
<evidence type="ECO:0000313" key="9">
    <source>
        <dbReference type="Proteomes" id="UP000064967"/>
    </source>
</evidence>
<dbReference type="SMART" id="SM00382">
    <property type="entry name" value="AAA"/>
    <property type="match status" value="1"/>
</dbReference>
<dbReference type="PRINTS" id="PR01590">
    <property type="entry name" value="HTHFIS"/>
</dbReference>
<dbReference type="CDD" id="cd00009">
    <property type="entry name" value="AAA"/>
    <property type="match status" value="1"/>
</dbReference>
<dbReference type="InterPro" id="IPR058031">
    <property type="entry name" value="AAA_lid_NorR"/>
</dbReference>
<evidence type="ECO:0000256" key="1">
    <source>
        <dbReference type="ARBA" id="ARBA00022741"/>
    </source>
</evidence>
<dbReference type="InterPro" id="IPR001789">
    <property type="entry name" value="Sig_transdc_resp-reg_receiver"/>
</dbReference>
<evidence type="ECO:0000256" key="4">
    <source>
        <dbReference type="ARBA" id="ARBA00023163"/>
    </source>
</evidence>
<dbReference type="PATRIC" id="fig|1391654.3.peg.3665"/>
<name>A0A0K1PUZ7_9BACT</name>
<dbReference type="SUPFAM" id="SSF46689">
    <property type="entry name" value="Homeodomain-like"/>
    <property type="match status" value="1"/>
</dbReference>
<dbReference type="Pfam" id="PF00072">
    <property type="entry name" value="Response_reg"/>
    <property type="match status" value="1"/>
</dbReference>
<dbReference type="AlphaFoldDB" id="A0A0K1PUZ7"/>
<dbReference type="SMART" id="SM00448">
    <property type="entry name" value="REC"/>
    <property type="match status" value="1"/>
</dbReference>
<dbReference type="SUPFAM" id="SSF52540">
    <property type="entry name" value="P-loop containing nucleoside triphosphate hydrolases"/>
    <property type="match status" value="1"/>
</dbReference>
<evidence type="ECO:0000256" key="2">
    <source>
        <dbReference type="ARBA" id="ARBA00022840"/>
    </source>
</evidence>
<dbReference type="KEGG" id="llu:AKJ09_03618"/>
<feature type="domain" description="Sigma-54 factor interaction" evidence="6">
    <location>
        <begin position="161"/>
        <end position="388"/>
    </location>
</feature>
<dbReference type="SUPFAM" id="SSF52172">
    <property type="entry name" value="CheY-like"/>
    <property type="match status" value="1"/>
</dbReference>
<dbReference type="Pfam" id="PF25601">
    <property type="entry name" value="AAA_lid_14"/>
    <property type="match status" value="1"/>
</dbReference>
<dbReference type="GO" id="GO:0000160">
    <property type="term" value="P:phosphorelay signal transduction system"/>
    <property type="evidence" value="ECO:0007669"/>
    <property type="project" value="InterPro"/>
</dbReference>
<dbReference type="FunFam" id="3.40.50.300:FF:000006">
    <property type="entry name" value="DNA-binding transcriptional regulator NtrC"/>
    <property type="match status" value="1"/>
</dbReference>
<dbReference type="Gene3D" id="3.40.50.300">
    <property type="entry name" value="P-loop containing nucleotide triphosphate hydrolases"/>
    <property type="match status" value="1"/>
</dbReference>
<dbReference type="EMBL" id="CP012333">
    <property type="protein sequence ID" value="AKU96954.1"/>
    <property type="molecule type" value="Genomic_DNA"/>
</dbReference>
<evidence type="ECO:0000259" key="6">
    <source>
        <dbReference type="PROSITE" id="PS50045"/>
    </source>
</evidence>
<dbReference type="Pfam" id="PF00158">
    <property type="entry name" value="Sigma54_activat"/>
    <property type="match status" value="1"/>
</dbReference>
<organism evidence="8 9">
    <name type="scientific">Labilithrix luteola</name>
    <dbReference type="NCBI Taxonomy" id="1391654"/>
    <lineage>
        <taxon>Bacteria</taxon>
        <taxon>Pseudomonadati</taxon>
        <taxon>Myxococcota</taxon>
        <taxon>Polyangia</taxon>
        <taxon>Polyangiales</taxon>
        <taxon>Labilitrichaceae</taxon>
        <taxon>Labilithrix</taxon>
    </lineage>
</organism>
<dbReference type="Proteomes" id="UP000064967">
    <property type="component" value="Chromosome"/>
</dbReference>
<dbReference type="GO" id="GO:0005524">
    <property type="term" value="F:ATP binding"/>
    <property type="evidence" value="ECO:0007669"/>
    <property type="project" value="UniProtKB-KW"/>
</dbReference>
<dbReference type="PANTHER" id="PTHR32071">
    <property type="entry name" value="TRANSCRIPTIONAL REGULATORY PROTEIN"/>
    <property type="match status" value="1"/>
</dbReference>
<dbReference type="InterPro" id="IPR003593">
    <property type="entry name" value="AAA+_ATPase"/>
</dbReference>
<dbReference type="InterPro" id="IPR009057">
    <property type="entry name" value="Homeodomain-like_sf"/>
</dbReference>
<dbReference type="GO" id="GO:0006355">
    <property type="term" value="P:regulation of DNA-templated transcription"/>
    <property type="evidence" value="ECO:0007669"/>
    <property type="project" value="InterPro"/>
</dbReference>
<protein>
    <submittedName>
        <fullName evidence="8">Response regulator of zinc sigma-54-dependent two-component system</fullName>
    </submittedName>
</protein>
<feature type="domain" description="Response regulatory" evidence="7">
    <location>
        <begin position="21"/>
        <end position="135"/>
    </location>
</feature>
<feature type="modified residue" description="4-aspartylphosphate" evidence="5">
    <location>
        <position position="70"/>
    </location>
</feature>
<dbReference type="InterPro" id="IPR011006">
    <property type="entry name" value="CheY-like_superfamily"/>
</dbReference>
<keyword evidence="1" id="KW-0547">Nucleotide-binding</keyword>
<dbReference type="InterPro" id="IPR025943">
    <property type="entry name" value="Sigma_54_int_dom_ATP-bd_2"/>
</dbReference>
<dbReference type="PROSITE" id="PS00676">
    <property type="entry name" value="SIGMA54_INTERACT_2"/>
    <property type="match status" value="1"/>
</dbReference>
<dbReference type="Gene3D" id="1.10.10.60">
    <property type="entry name" value="Homeodomain-like"/>
    <property type="match status" value="1"/>
</dbReference>
<dbReference type="PROSITE" id="PS00675">
    <property type="entry name" value="SIGMA54_INTERACT_1"/>
    <property type="match status" value="1"/>
</dbReference>
<dbReference type="InterPro" id="IPR025662">
    <property type="entry name" value="Sigma_54_int_dom_ATP-bd_1"/>
</dbReference>
<dbReference type="STRING" id="1391654.AKJ09_03618"/>
<dbReference type="CDD" id="cd17574">
    <property type="entry name" value="REC_OmpR"/>
    <property type="match status" value="1"/>
</dbReference>
<evidence type="ECO:0000313" key="8">
    <source>
        <dbReference type="EMBL" id="AKU96954.1"/>
    </source>
</evidence>
<keyword evidence="4" id="KW-0804">Transcription</keyword>
<sequence>MERLAKTRTRSASQRHSVPLDILVVDDDEASRLSLSYALTDAGHKVTEALDGEEAIALISERIFDVAILDVRLPKVDGLTIFRRIRQKSPSTSVILMTAFASVPDAVASLREGAYDYVTKPFDAEEFSLRVIGHIAEHRALRNELEEARKLVASRDAGSPIIGNTPSMVQLVERINTVAQSDAPVLIRGESGTGKKLVAHTLHARSPRKNGPFVAVNCAAFPENMIEAELFGHERGAFVGALRDREGRFKAADGGSLLLDEIAALPLPAQAKLLRVLEEGVIKPLGTNTSVPINVRVLAATDQDLKELVSQGKFREDLYFRVNVVDLTIPPLRERRADLPLLLAHFLRRFYPGRVPPGIAPRAWTALMEYPFPGNVREFAHSIERAVVLAHGNEIDLEHLPADIAAAATAQATPPPPAESEGGEGGLRPLAVAAKEFEKQYLLRALKLANGAKTQAAEMLGISRKNLWEKLKQHAITDDDVETE</sequence>
<dbReference type="InterPro" id="IPR002197">
    <property type="entry name" value="HTH_Fis"/>
</dbReference>